<dbReference type="STRING" id="1009370.ALO_18962"/>
<evidence type="ECO:0000313" key="2">
    <source>
        <dbReference type="Proteomes" id="UP000003240"/>
    </source>
</evidence>
<reference evidence="1 2" key="1">
    <citation type="journal article" date="2011" name="EMBO J.">
        <title>Structural diversity of bacterial flagellar motors.</title>
        <authorList>
            <person name="Chen S."/>
            <person name="Beeby M."/>
            <person name="Murphy G.E."/>
            <person name="Leadbetter J.R."/>
            <person name="Hendrixson D.R."/>
            <person name="Briegel A."/>
            <person name="Li Z."/>
            <person name="Shi J."/>
            <person name="Tocheva E.I."/>
            <person name="Muller A."/>
            <person name="Dobro M.J."/>
            <person name="Jensen G.J."/>
        </authorList>
    </citation>
    <scope>NUCLEOTIDE SEQUENCE [LARGE SCALE GENOMIC DNA]</scope>
    <source>
        <strain evidence="1 2">DSM 6540</strain>
    </source>
</reference>
<protein>
    <submittedName>
        <fullName evidence="1">Uncharacterized protein</fullName>
    </submittedName>
</protein>
<organism evidence="1 2">
    <name type="scientific">Acetonema longum DSM 6540</name>
    <dbReference type="NCBI Taxonomy" id="1009370"/>
    <lineage>
        <taxon>Bacteria</taxon>
        <taxon>Bacillati</taxon>
        <taxon>Bacillota</taxon>
        <taxon>Negativicutes</taxon>
        <taxon>Acetonemataceae</taxon>
        <taxon>Acetonema</taxon>
    </lineage>
</organism>
<accession>F7NNV1</accession>
<sequence length="91" mass="10688">MGNTKKELASAALSDIENYYWAGFKLPPERCLPFLLSFFQHMEQLSLYLGKPYARRLQPHLAQAMQAMEKKDNVLLRDVLWYDLMPLLKKL</sequence>
<gene>
    <name evidence="1" type="ORF">ALO_18962</name>
</gene>
<dbReference type="RefSeq" id="WP_004098937.1">
    <property type="nucleotide sequence ID" value="NZ_AFGF01000234.1"/>
</dbReference>
<dbReference type="Proteomes" id="UP000003240">
    <property type="component" value="Unassembled WGS sequence"/>
</dbReference>
<keyword evidence="2" id="KW-1185">Reference proteome</keyword>
<dbReference type="EMBL" id="AFGF01000234">
    <property type="protein sequence ID" value="EGO62285.1"/>
    <property type="molecule type" value="Genomic_DNA"/>
</dbReference>
<evidence type="ECO:0000313" key="1">
    <source>
        <dbReference type="EMBL" id="EGO62285.1"/>
    </source>
</evidence>
<proteinExistence type="predicted"/>
<dbReference type="eggNOG" id="ENOG502ZD74">
    <property type="taxonomic scope" value="Bacteria"/>
</dbReference>
<comment type="caution">
    <text evidence="1">The sequence shown here is derived from an EMBL/GenBank/DDBJ whole genome shotgun (WGS) entry which is preliminary data.</text>
</comment>
<dbReference type="AlphaFoldDB" id="F7NNV1"/>
<name>F7NNV1_9FIRM</name>